<dbReference type="GO" id="GO:0016020">
    <property type="term" value="C:membrane"/>
    <property type="evidence" value="ECO:0007669"/>
    <property type="project" value="InterPro"/>
</dbReference>
<keyword evidence="8" id="KW-1185">Reference proteome</keyword>
<dbReference type="InterPro" id="IPR058792">
    <property type="entry name" value="Beta-barrel_RND_2"/>
</dbReference>
<dbReference type="InterPro" id="IPR050465">
    <property type="entry name" value="UPF0194_transport"/>
</dbReference>
<accession>A0A517ZRB3</accession>
<evidence type="ECO:0000313" key="7">
    <source>
        <dbReference type="EMBL" id="QDU45024.1"/>
    </source>
</evidence>
<name>A0A517ZRB3_9PLAN</name>
<evidence type="ECO:0000259" key="5">
    <source>
        <dbReference type="Pfam" id="PF25881"/>
    </source>
</evidence>
<dbReference type="RefSeq" id="WP_145377334.1">
    <property type="nucleotide sequence ID" value="NZ_CP036276.1"/>
</dbReference>
<reference evidence="7 8" key="1">
    <citation type="submission" date="2019-02" db="EMBL/GenBank/DDBJ databases">
        <title>Deep-cultivation of Planctomycetes and their phenomic and genomic characterization uncovers novel biology.</title>
        <authorList>
            <person name="Wiegand S."/>
            <person name="Jogler M."/>
            <person name="Boedeker C."/>
            <person name="Pinto D."/>
            <person name="Vollmers J."/>
            <person name="Rivas-Marin E."/>
            <person name="Kohn T."/>
            <person name="Peeters S.H."/>
            <person name="Heuer A."/>
            <person name="Rast P."/>
            <person name="Oberbeckmann S."/>
            <person name="Bunk B."/>
            <person name="Jeske O."/>
            <person name="Meyerdierks A."/>
            <person name="Storesund J.E."/>
            <person name="Kallscheuer N."/>
            <person name="Luecker S."/>
            <person name="Lage O.M."/>
            <person name="Pohl T."/>
            <person name="Merkel B.J."/>
            <person name="Hornburger P."/>
            <person name="Mueller R.-W."/>
            <person name="Bruemmer F."/>
            <person name="Labrenz M."/>
            <person name="Spormann A.M."/>
            <person name="Op den Camp H."/>
            <person name="Overmann J."/>
            <person name="Amann R."/>
            <person name="Jetten M.S.M."/>
            <person name="Mascher T."/>
            <person name="Medema M.H."/>
            <person name="Devos D.P."/>
            <person name="Kaster A.-K."/>
            <person name="Ovreas L."/>
            <person name="Rohde M."/>
            <person name="Galperin M.Y."/>
            <person name="Jogler C."/>
        </authorList>
    </citation>
    <scope>NUCLEOTIDE SEQUENCE [LARGE SCALE GENOMIC DNA]</scope>
    <source>
        <strain evidence="7 8">Mal52</strain>
    </source>
</reference>
<comment type="similarity">
    <text evidence="2">Belongs to the membrane fusion protein (MFP) (TC 8.A.1) family.</text>
</comment>
<evidence type="ECO:0000256" key="4">
    <source>
        <dbReference type="SAM" id="Coils"/>
    </source>
</evidence>
<dbReference type="Gene3D" id="2.40.30.170">
    <property type="match status" value="1"/>
</dbReference>
<dbReference type="InterPro" id="IPR059052">
    <property type="entry name" value="HH_YbhG-like"/>
</dbReference>
<feature type="domain" description="YbhG-like alpha-helical hairpin" evidence="5">
    <location>
        <begin position="97"/>
        <end position="219"/>
    </location>
</feature>
<evidence type="ECO:0000313" key="8">
    <source>
        <dbReference type="Proteomes" id="UP000319383"/>
    </source>
</evidence>
<organism evidence="7 8">
    <name type="scientific">Symmachiella dynata</name>
    <dbReference type="NCBI Taxonomy" id="2527995"/>
    <lineage>
        <taxon>Bacteria</taxon>
        <taxon>Pseudomonadati</taxon>
        <taxon>Planctomycetota</taxon>
        <taxon>Planctomycetia</taxon>
        <taxon>Planctomycetales</taxon>
        <taxon>Planctomycetaceae</taxon>
        <taxon>Symmachiella</taxon>
    </lineage>
</organism>
<sequence>MLRLVNPVLGGLVLMALWQLHGQLSAAEPEDPASRVTVAPVISREITMRRSFVGTVEPLRTSVVGSAVDGRVLEFLVNEGDAVKAKQPLAKVRTSMLEIRLAVAEAELQLRKEELAELENGSLPEEIIQAEARLRGTKAAFDYRVSNSERALSLFKQNRTVTDEQLREAQSETEQAEQMYLEAKAAHALVVQGPRKEKIAQARAQVLMQSEQVNLIKEQILRHTVVAPFDGYITAEHTEVGEWIGEGDPVVEVVQLNEVDVRAGVLSEQAAHLRVGSEVPVQFAALPGQTLTGHVALIIPSADELSRAIPVKVRLKNPIVNGGPILKAGMMAHVLLPTTHTQAVLMVPKDSLVLAKDERPVVYVLEKDTKKSGQLVVKPVAVAMGVSDGEWIEVKGQLRADQQVVVKGNERLSPGDHVEVIDTVEPKSSAK</sequence>
<dbReference type="GO" id="GO:0022857">
    <property type="term" value="F:transmembrane transporter activity"/>
    <property type="evidence" value="ECO:0007669"/>
    <property type="project" value="InterPro"/>
</dbReference>
<dbReference type="KEGG" id="sdyn:Mal52_35120"/>
<dbReference type="NCBIfam" id="TIGR01730">
    <property type="entry name" value="RND_mfp"/>
    <property type="match status" value="1"/>
</dbReference>
<dbReference type="Proteomes" id="UP000319383">
    <property type="component" value="Chromosome"/>
</dbReference>
<gene>
    <name evidence="7" type="primary">cusB_3</name>
    <name evidence="7" type="ORF">Mal52_35120</name>
</gene>
<evidence type="ECO:0000256" key="3">
    <source>
        <dbReference type="ARBA" id="ARBA00023054"/>
    </source>
</evidence>
<dbReference type="Pfam" id="PF25881">
    <property type="entry name" value="HH_YBHG"/>
    <property type="match status" value="1"/>
</dbReference>
<protein>
    <submittedName>
        <fullName evidence="7">Cation efflux system protein CusB</fullName>
    </submittedName>
</protein>
<dbReference type="Gene3D" id="2.40.50.100">
    <property type="match status" value="1"/>
</dbReference>
<feature type="domain" description="CusB-like beta-barrel" evidence="6">
    <location>
        <begin position="261"/>
        <end position="336"/>
    </location>
</feature>
<dbReference type="Pfam" id="PF25954">
    <property type="entry name" value="Beta-barrel_RND_2"/>
    <property type="match status" value="1"/>
</dbReference>
<dbReference type="PANTHER" id="PTHR32347">
    <property type="entry name" value="EFFLUX SYSTEM COMPONENT YKNX-RELATED"/>
    <property type="match status" value="1"/>
</dbReference>
<feature type="coiled-coil region" evidence="4">
    <location>
        <begin position="159"/>
        <end position="186"/>
    </location>
</feature>
<dbReference type="AlphaFoldDB" id="A0A517ZRB3"/>
<evidence type="ECO:0000256" key="1">
    <source>
        <dbReference type="ARBA" id="ARBA00004196"/>
    </source>
</evidence>
<dbReference type="EMBL" id="CP036276">
    <property type="protein sequence ID" value="QDU45024.1"/>
    <property type="molecule type" value="Genomic_DNA"/>
</dbReference>
<dbReference type="InterPro" id="IPR006143">
    <property type="entry name" value="RND_pump_MFP"/>
</dbReference>
<dbReference type="Gene3D" id="2.40.420.20">
    <property type="match status" value="1"/>
</dbReference>
<dbReference type="GO" id="GO:0030313">
    <property type="term" value="C:cell envelope"/>
    <property type="evidence" value="ECO:0007669"/>
    <property type="project" value="UniProtKB-SubCell"/>
</dbReference>
<dbReference type="PANTHER" id="PTHR32347:SF23">
    <property type="entry name" value="BLL5650 PROTEIN"/>
    <property type="match status" value="1"/>
</dbReference>
<keyword evidence="3 4" id="KW-0175">Coiled coil</keyword>
<evidence type="ECO:0000256" key="2">
    <source>
        <dbReference type="ARBA" id="ARBA00009477"/>
    </source>
</evidence>
<evidence type="ECO:0000259" key="6">
    <source>
        <dbReference type="Pfam" id="PF25954"/>
    </source>
</evidence>
<proteinExistence type="inferred from homology"/>
<dbReference type="SUPFAM" id="SSF111369">
    <property type="entry name" value="HlyD-like secretion proteins"/>
    <property type="match status" value="2"/>
</dbReference>
<comment type="subcellular location">
    <subcellularLocation>
        <location evidence="1">Cell envelope</location>
    </subcellularLocation>
</comment>